<comment type="caution">
    <text evidence="1">The sequence shown here is derived from an EMBL/GenBank/DDBJ whole genome shotgun (WGS) entry which is preliminary data.</text>
</comment>
<dbReference type="EMBL" id="JACEIK010000795">
    <property type="protein sequence ID" value="MCD7462345.1"/>
    <property type="molecule type" value="Genomic_DNA"/>
</dbReference>
<dbReference type="Proteomes" id="UP000823775">
    <property type="component" value="Unassembled WGS sequence"/>
</dbReference>
<accession>A0ABS8SU45</accession>
<keyword evidence="2" id="KW-1185">Reference proteome</keyword>
<evidence type="ECO:0000313" key="2">
    <source>
        <dbReference type="Proteomes" id="UP000823775"/>
    </source>
</evidence>
<proteinExistence type="predicted"/>
<evidence type="ECO:0000313" key="1">
    <source>
        <dbReference type="EMBL" id="MCD7462345.1"/>
    </source>
</evidence>
<gene>
    <name evidence="1" type="ORF">HAX54_048303</name>
</gene>
<sequence length="161" mass="18633">MDSSTHLLFLAASGAILTVENLKKRQITYVGASYAIVKVKMWTTSSYIVRWQLNCGVRFEMSRAVKGDVGHIFLSIFQRCAGAGHLGEDILQYSQELERKLDEDEERRAYLMDMGIRALRRYFFLITFRSYLYCTSPAEITFSEWMDARPELGHLCNNLRI</sequence>
<organism evidence="1 2">
    <name type="scientific">Datura stramonium</name>
    <name type="common">Jimsonweed</name>
    <name type="synonym">Common thornapple</name>
    <dbReference type="NCBI Taxonomy" id="4076"/>
    <lineage>
        <taxon>Eukaryota</taxon>
        <taxon>Viridiplantae</taxon>
        <taxon>Streptophyta</taxon>
        <taxon>Embryophyta</taxon>
        <taxon>Tracheophyta</taxon>
        <taxon>Spermatophyta</taxon>
        <taxon>Magnoliopsida</taxon>
        <taxon>eudicotyledons</taxon>
        <taxon>Gunneridae</taxon>
        <taxon>Pentapetalae</taxon>
        <taxon>asterids</taxon>
        <taxon>lamiids</taxon>
        <taxon>Solanales</taxon>
        <taxon>Solanaceae</taxon>
        <taxon>Solanoideae</taxon>
        <taxon>Datureae</taxon>
        <taxon>Datura</taxon>
    </lineage>
</organism>
<name>A0ABS8SU45_DATST</name>
<reference evidence="1 2" key="1">
    <citation type="journal article" date="2021" name="BMC Genomics">
        <title>Datura genome reveals duplications of psychoactive alkaloid biosynthetic genes and high mutation rate following tissue culture.</title>
        <authorList>
            <person name="Rajewski A."/>
            <person name="Carter-House D."/>
            <person name="Stajich J."/>
            <person name="Litt A."/>
        </authorList>
    </citation>
    <scope>NUCLEOTIDE SEQUENCE [LARGE SCALE GENOMIC DNA]</scope>
    <source>
        <strain evidence="1">AR-01</strain>
    </source>
</reference>
<protein>
    <submittedName>
        <fullName evidence="1">Uncharacterized protein</fullName>
    </submittedName>
</protein>